<dbReference type="SUPFAM" id="SSF53474">
    <property type="entry name" value="alpha/beta-Hydrolases"/>
    <property type="match status" value="1"/>
</dbReference>
<dbReference type="Proteomes" id="UP001209654">
    <property type="component" value="Unassembled WGS sequence"/>
</dbReference>
<reference evidence="2 3" key="1">
    <citation type="journal article" date="2023" name="Int. J. Syst. Evol. Microbiol.">
        <title>Arthrobacter mangrovi sp. nov., an actinobacterium isolated from the rhizosphere of a mangrove.</title>
        <authorList>
            <person name="Hamada M."/>
            <person name="Saitou S."/>
            <person name="Enomoto N."/>
            <person name="Nanri K."/>
            <person name="Hidaka K."/>
            <person name="Miura T."/>
            <person name="Tamura T."/>
        </authorList>
    </citation>
    <scope>NUCLEOTIDE SEQUENCE [LARGE SCALE GENOMIC DNA]</scope>
    <source>
        <strain evidence="2 3">NBRC 112813</strain>
    </source>
</reference>
<protein>
    <submittedName>
        <fullName evidence="2">Dihydrolipoamide acetyltransferase</fullName>
    </submittedName>
</protein>
<evidence type="ECO:0000313" key="3">
    <source>
        <dbReference type="Proteomes" id="UP001209654"/>
    </source>
</evidence>
<keyword evidence="3" id="KW-1185">Reference proteome</keyword>
<name>A0ABQ5MU96_9MICC</name>
<organism evidence="2 3">
    <name type="scientific">Arthrobacter mangrovi</name>
    <dbReference type="NCBI Taxonomy" id="2966350"/>
    <lineage>
        <taxon>Bacteria</taxon>
        <taxon>Bacillati</taxon>
        <taxon>Actinomycetota</taxon>
        <taxon>Actinomycetes</taxon>
        <taxon>Micrococcales</taxon>
        <taxon>Micrococcaceae</taxon>
        <taxon>Arthrobacter</taxon>
    </lineage>
</organism>
<dbReference type="Pfam" id="PF12697">
    <property type="entry name" value="Abhydrolase_6"/>
    <property type="match status" value="1"/>
</dbReference>
<dbReference type="PANTHER" id="PTHR43194">
    <property type="entry name" value="HYDROLASE ALPHA/BETA FOLD FAMILY"/>
    <property type="match status" value="1"/>
</dbReference>
<dbReference type="InterPro" id="IPR029058">
    <property type="entry name" value="AB_hydrolase_fold"/>
</dbReference>
<feature type="domain" description="AB hydrolase-1" evidence="1">
    <location>
        <begin position="45"/>
        <end position="254"/>
    </location>
</feature>
<gene>
    <name evidence="2" type="ORF">AHIS1636_20090</name>
</gene>
<accession>A0ABQ5MU96</accession>
<dbReference type="PANTHER" id="PTHR43194:SF5">
    <property type="entry name" value="PIMELOYL-[ACYL-CARRIER PROTEIN] METHYL ESTER ESTERASE"/>
    <property type="match status" value="1"/>
</dbReference>
<comment type="caution">
    <text evidence="2">The sequence shown here is derived from an EMBL/GenBank/DDBJ whole genome shotgun (WGS) entry which is preliminary data.</text>
</comment>
<dbReference type="Gene3D" id="3.40.50.1820">
    <property type="entry name" value="alpha/beta hydrolase"/>
    <property type="match status" value="1"/>
</dbReference>
<dbReference type="EMBL" id="BRVS01000008">
    <property type="protein sequence ID" value="GLB67569.1"/>
    <property type="molecule type" value="Genomic_DNA"/>
</dbReference>
<evidence type="ECO:0000313" key="2">
    <source>
        <dbReference type="EMBL" id="GLB67569.1"/>
    </source>
</evidence>
<dbReference type="InterPro" id="IPR050228">
    <property type="entry name" value="Carboxylesterase_BioH"/>
</dbReference>
<proteinExistence type="predicted"/>
<sequence>MALWTTISLTESGADEMDKTRQLSIDICGCELRITTRGQGAQSYVLVPGIGVSPRYFGPLAEALAKIGTVHAVELPGFGAVRSPQRQVAIAQFAALVREALSRIGVDSAVLIGHSMGAQIVAEMAVSCPSPAQALVLLSPSANRHERSGRLQALRLAQDALRESPHLVWIVLSDYFRSGPRWYFRTLQELLRHHLEDVMPIIQVPTLILRGGRDPIVPRDWAAELAAAAPRGRLVEIEGEPHALMFSRPETVAAYCREVAERAC</sequence>
<dbReference type="InterPro" id="IPR000073">
    <property type="entry name" value="AB_hydrolase_1"/>
</dbReference>
<evidence type="ECO:0000259" key="1">
    <source>
        <dbReference type="Pfam" id="PF12697"/>
    </source>
</evidence>